<dbReference type="EMBL" id="CP159218">
    <property type="protein sequence ID" value="XCG63351.1"/>
    <property type="molecule type" value="Genomic_DNA"/>
</dbReference>
<keyword evidence="1 2" id="KW-0238">DNA-binding</keyword>
<dbReference type="GO" id="GO:0003700">
    <property type="term" value="F:DNA-binding transcription factor activity"/>
    <property type="evidence" value="ECO:0007669"/>
    <property type="project" value="TreeGrafter"/>
</dbReference>
<dbReference type="InterPro" id="IPR001647">
    <property type="entry name" value="HTH_TetR"/>
</dbReference>
<dbReference type="PANTHER" id="PTHR30055">
    <property type="entry name" value="HTH-TYPE TRANSCRIPTIONAL REGULATOR RUTR"/>
    <property type="match status" value="1"/>
</dbReference>
<dbReference type="RefSeq" id="WP_353648966.1">
    <property type="nucleotide sequence ID" value="NZ_CP159218.1"/>
</dbReference>
<feature type="domain" description="HTH tetR-type" evidence="4">
    <location>
        <begin position="23"/>
        <end position="83"/>
    </location>
</feature>
<evidence type="ECO:0000313" key="5">
    <source>
        <dbReference type="EMBL" id="XCG63351.1"/>
    </source>
</evidence>
<dbReference type="SUPFAM" id="SSF46689">
    <property type="entry name" value="Homeodomain-like"/>
    <property type="match status" value="1"/>
</dbReference>
<name>A0AAU8DNI0_9ACTN</name>
<evidence type="ECO:0000256" key="2">
    <source>
        <dbReference type="PROSITE-ProRule" id="PRU00335"/>
    </source>
</evidence>
<dbReference type="PRINTS" id="PR00455">
    <property type="entry name" value="HTHTETR"/>
</dbReference>
<dbReference type="Gene3D" id="1.10.357.10">
    <property type="entry name" value="Tetracycline Repressor, domain 2"/>
    <property type="match status" value="1"/>
</dbReference>
<sequence>MSSRNTSHEPAAPTAVTRRMSAEQRRELVLEAATRAFARGGYAGTSTDVVAKEAGVSQPYVVRIFGTKLELFLLVLKRSVDRIRQSFEAVIAASPFDAESDGDWERLSLAYFELLKDRDFLQVMMHGFVASSIEEIGEVSRRCMGDVFEALRATGADDDRIRDFIAYGMLLNIMALIGAPEHAAGSDSLAALTRCSFGEGLPELVAHLGV</sequence>
<dbReference type="AlphaFoldDB" id="A0AAU8DNI0"/>
<dbReference type="PROSITE" id="PS50977">
    <property type="entry name" value="HTH_TETR_2"/>
    <property type="match status" value="1"/>
</dbReference>
<gene>
    <name evidence="5" type="ORF">ABLG96_19455</name>
</gene>
<protein>
    <submittedName>
        <fullName evidence="5">TetR/AcrR family transcriptional regulator</fullName>
    </submittedName>
</protein>
<feature type="DNA-binding region" description="H-T-H motif" evidence="2">
    <location>
        <begin position="46"/>
        <end position="65"/>
    </location>
</feature>
<organism evidence="5">
    <name type="scientific">Nakamurella sp. A5-74</name>
    <dbReference type="NCBI Taxonomy" id="3158264"/>
    <lineage>
        <taxon>Bacteria</taxon>
        <taxon>Bacillati</taxon>
        <taxon>Actinomycetota</taxon>
        <taxon>Actinomycetes</taxon>
        <taxon>Nakamurellales</taxon>
        <taxon>Nakamurellaceae</taxon>
        <taxon>Nakamurella</taxon>
    </lineage>
</organism>
<dbReference type="Pfam" id="PF00440">
    <property type="entry name" value="TetR_N"/>
    <property type="match status" value="1"/>
</dbReference>
<dbReference type="InterPro" id="IPR009057">
    <property type="entry name" value="Homeodomain-like_sf"/>
</dbReference>
<dbReference type="GO" id="GO:0000976">
    <property type="term" value="F:transcription cis-regulatory region binding"/>
    <property type="evidence" value="ECO:0007669"/>
    <property type="project" value="TreeGrafter"/>
</dbReference>
<evidence type="ECO:0000256" key="3">
    <source>
        <dbReference type="SAM" id="MobiDB-lite"/>
    </source>
</evidence>
<dbReference type="InterPro" id="IPR050109">
    <property type="entry name" value="HTH-type_TetR-like_transc_reg"/>
</dbReference>
<accession>A0AAU8DNI0</accession>
<evidence type="ECO:0000259" key="4">
    <source>
        <dbReference type="PROSITE" id="PS50977"/>
    </source>
</evidence>
<proteinExistence type="predicted"/>
<evidence type="ECO:0000256" key="1">
    <source>
        <dbReference type="ARBA" id="ARBA00023125"/>
    </source>
</evidence>
<feature type="region of interest" description="Disordered" evidence="3">
    <location>
        <begin position="1"/>
        <end position="22"/>
    </location>
</feature>
<reference evidence="5" key="1">
    <citation type="submission" date="2024-05" db="EMBL/GenBank/DDBJ databases">
        <authorList>
            <person name="Cai S.Y."/>
            <person name="Jin L.M."/>
            <person name="Li H.R."/>
        </authorList>
    </citation>
    <scope>NUCLEOTIDE SEQUENCE</scope>
    <source>
        <strain evidence="5">A5-74</strain>
    </source>
</reference>
<dbReference type="PANTHER" id="PTHR30055:SF146">
    <property type="entry name" value="HTH-TYPE TRANSCRIPTIONAL DUAL REGULATOR CECR"/>
    <property type="match status" value="1"/>
</dbReference>